<dbReference type="Gene3D" id="3.40.630.30">
    <property type="match status" value="1"/>
</dbReference>
<keyword evidence="3" id="KW-1185">Reference proteome</keyword>
<proteinExistence type="predicted"/>
<dbReference type="InterPro" id="IPR016181">
    <property type="entry name" value="Acyl_CoA_acyltransferase"/>
</dbReference>
<dbReference type="GO" id="GO:0016747">
    <property type="term" value="F:acyltransferase activity, transferring groups other than amino-acyl groups"/>
    <property type="evidence" value="ECO:0007669"/>
    <property type="project" value="InterPro"/>
</dbReference>
<dbReference type="PROSITE" id="PS51186">
    <property type="entry name" value="GNAT"/>
    <property type="match status" value="1"/>
</dbReference>
<accession>A0A238JVA9</accession>
<organism evidence="2 3">
    <name type="scientific">Actibacterium lipolyticum</name>
    <dbReference type="NCBI Taxonomy" id="1524263"/>
    <lineage>
        <taxon>Bacteria</taxon>
        <taxon>Pseudomonadati</taxon>
        <taxon>Pseudomonadota</taxon>
        <taxon>Alphaproteobacteria</taxon>
        <taxon>Rhodobacterales</taxon>
        <taxon>Roseobacteraceae</taxon>
        <taxon>Actibacterium</taxon>
    </lineage>
</organism>
<dbReference type="Pfam" id="PF18014">
    <property type="entry name" value="Acetyltransf_18"/>
    <property type="match status" value="1"/>
</dbReference>
<dbReference type="OrthoDB" id="20916at2"/>
<reference evidence="3" key="1">
    <citation type="submission" date="2017-05" db="EMBL/GenBank/DDBJ databases">
        <authorList>
            <person name="Rodrigo-Torres L."/>
            <person name="Arahal R. D."/>
            <person name="Lucena T."/>
        </authorList>
    </citation>
    <scope>NUCLEOTIDE SEQUENCE [LARGE SCALE GENOMIC DNA]</scope>
    <source>
        <strain evidence="3">CECT 8621</strain>
    </source>
</reference>
<feature type="domain" description="N-acetyltransferase" evidence="1">
    <location>
        <begin position="3"/>
        <end position="141"/>
    </location>
</feature>
<dbReference type="InterPro" id="IPR041496">
    <property type="entry name" value="YitH/HolE_GNAT"/>
</dbReference>
<dbReference type="SUPFAM" id="SSF55729">
    <property type="entry name" value="Acyl-CoA N-acyltransferases (Nat)"/>
    <property type="match status" value="1"/>
</dbReference>
<gene>
    <name evidence="2" type="ORF">COL8621_01391</name>
</gene>
<name>A0A238JVA9_9RHOB</name>
<sequence>MTVTFHTATFTDVETMLKWAAAEGWNPGLDDAAAFLGADGEGFFVAKENGEMVAGISVVNHNDEMSFLGLYLCLPAHRGKGIGYDLWQHAIAHAGDRCIGLDGVAEQQSNYARSGFVRTGTTTRFDGPLPETNIDSVRDIDLSNDIATIAQLDGIANGYLRPSFLSGWIMGTPTRKTVVYEVSGEIKGFATARQCHDGCKIGPIIADNVDAACALMSAAGRAVGVDRASIDLPSNQPEFAQRLTEHGFTPSFETARMYRGTPPVQGDTLFAVSTREVG</sequence>
<dbReference type="CDD" id="cd04301">
    <property type="entry name" value="NAT_SF"/>
    <property type="match status" value="1"/>
</dbReference>
<dbReference type="EMBL" id="FXYE01000001">
    <property type="protein sequence ID" value="SMX34599.1"/>
    <property type="molecule type" value="Genomic_DNA"/>
</dbReference>
<dbReference type="InterPro" id="IPR000182">
    <property type="entry name" value="GNAT_dom"/>
</dbReference>
<dbReference type="RefSeq" id="WP_093966512.1">
    <property type="nucleotide sequence ID" value="NZ_FXYE01000001.1"/>
</dbReference>
<dbReference type="Pfam" id="PF00583">
    <property type="entry name" value="Acetyltransf_1"/>
    <property type="match status" value="1"/>
</dbReference>
<evidence type="ECO:0000259" key="1">
    <source>
        <dbReference type="PROSITE" id="PS51186"/>
    </source>
</evidence>
<dbReference type="PANTHER" id="PTHR47237">
    <property type="entry name" value="SLL0310 PROTEIN"/>
    <property type="match status" value="1"/>
</dbReference>
<evidence type="ECO:0000313" key="3">
    <source>
        <dbReference type="Proteomes" id="UP000202922"/>
    </source>
</evidence>
<dbReference type="Gene3D" id="3.40.630.90">
    <property type="match status" value="1"/>
</dbReference>
<protein>
    <recommendedName>
        <fullName evidence="1">N-acetyltransferase domain-containing protein</fullName>
    </recommendedName>
</protein>
<dbReference type="PANTHER" id="PTHR47237:SF1">
    <property type="entry name" value="SLL0310 PROTEIN"/>
    <property type="match status" value="1"/>
</dbReference>
<dbReference type="Proteomes" id="UP000202922">
    <property type="component" value="Unassembled WGS sequence"/>
</dbReference>
<dbReference type="AlphaFoldDB" id="A0A238JVA9"/>
<dbReference type="InterPro" id="IPR052729">
    <property type="entry name" value="Acyl/Acetyltrans_Enzymes"/>
</dbReference>
<evidence type="ECO:0000313" key="2">
    <source>
        <dbReference type="EMBL" id="SMX34599.1"/>
    </source>
</evidence>